<dbReference type="InterPro" id="IPR003594">
    <property type="entry name" value="HATPase_dom"/>
</dbReference>
<dbReference type="InterPro" id="IPR001789">
    <property type="entry name" value="Sig_transdc_resp-reg_receiver"/>
</dbReference>
<dbReference type="InterPro" id="IPR005467">
    <property type="entry name" value="His_kinase_dom"/>
</dbReference>
<dbReference type="PROSITE" id="PS50112">
    <property type="entry name" value="PAS"/>
    <property type="match status" value="2"/>
</dbReference>
<dbReference type="PROSITE" id="PS50109">
    <property type="entry name" value="HIS_KIN"/>
    <property type="match status" value="1"/>
</dbReference>
<dbReference type="PANTHER" id="PTHR24421:SF10">
    <property type="entry name" value="NITRATE_NITRITE SENSOR PROTEIN NARQ"/>
    <property type="match status" value="1"/>
</dbReference>
<dbReference type="SUPFAM" id="SSF52172">
    <property type="entry name" value="CheY-like"/>
    <property type="match status" value="1"/>
</dbReference>
<dbReference type="GO" id="GO:0005524">
    <property type="term" value="F:ATP binding"/>
    <property type="evidence" value="ECO:0007669"/>
    <property type="project" value="UniProtKB-KW"/>
</dbReference>
<dbReference type="SUPFAM" id="SSF55781">
    <property type="entry name" value="GAF domain-like"/>
    <property type="match status" value="1"/>
</dbReference>
<evidence type="ECO:0000256" key="3">
    <source>
        <dbReference type="ARBA" id="ARBA00022553"/>
    </source>
</evidence>
<keyword evidence="5" id="KW-0547">Nucleotide-binding</keyword>
<dbReference type="InterPro" id="IPR050482">
    <property type="entry name" value="Sensor_HK_TwoCompSys"/>
</dbReference>
<dbReference type="Pfam" id="PF13185">
    <property type="entry name" value="GAF_2"/>
    <property type="match status" value="1"/>
</dbReference>
<evidence type="ECO:0000259" key="11">
    <source>
        <dbReference type="PROSITE" id="PS50112"/>
    </source>
</evidence>
<feature type="domain" description="Histidine kinase" evidence="9">
    <location>
        <begin position="713"/>
        <end position="905"/>
    </location>
</feature>
<organism evidence="13">
    <name type="scientific">marine sediment metagenome</name>
    <dbReference type="NCBI Taxonomy" id="412755"/>
    <lineage>
        <taxon>unclassified sequences</taxon>
        <taxon>metagenomes</taxon>
        <taxon>ecological metagenomes</taxon>
    </lineage>
</organism>
<evidence type="ECO:0000259" key="12">
    <source>
        <dbReference type="PROSITE" id="PS50113"/>
    </source>
</evidence>
<comment type="caution">
    <text evidence="13">The sequence shown here is derived from an EMBL/GenBank/DDBJ whole genome shotgun (WGS) entry which is preliminary data.</text>
</comment>
<keyword evidence="8" id="KW-0175">Coiled coil</keyword>
<evidence type="ECO:0000256" key="1">
    <source>
        <dbReference type="ARBA" id="ARBA00000085"/>
    </source>
</evidence>
<dbReference type="Pfam" id="PF07730">
    <property type="entry name" value="HisKA_3"/>
    <property type="match status" value="1"/>
</dbReference>
<dbReference type="EMBL" id="LAZR01001422">
    <property type="protein sequence ID" value="KKN44882.1"/>
    <property type="molecule type" value="Genomic_DNA"/>
</dbReference>
<dbReference type="InterPro" id="IPR013655">
    <property type="entry name" value="PAS_fold_3"/>
</dbReference>
<dbReference type="InterPro" id="IPR003018">
    <property type="entry name" value="GAF"/>
</dbReference>
<accession>A0A0F9R6H2</accession>
<dbReference type="Gene3D" id="3.40.50.2300">
    <property type="match status" value="1"/>
</dbReference>
<dbReference type="InterPro" id="IPR001610">
    <property type="entry name" value="PAC"/>
</dbReference>
<evidence type="ECO:0000256" key="4">
    <source>
        <dbReference type="ARBA" id="ARBA00022679"/>
    </source>
</evidence>
<dbReference type="SMART" id="SM00086">
    <property type="entry name" value="PAC"/>
    <property type="match status" value="2"/>
</dbReference>
<dbReference type="PROSITE" id="PS50110">
    <property type="entry name" value="RESPONSE_REGULATORY"/>
    <property type="match status" value="1"/>
</dbReference>
<keyword evidence="6" id="KW-0418">Kinase</keyword>
<dbReference type="Pfam" id="PF00072">
    <property type="entry name" value="Response_reg"/>
    <property type="match status" value="1"/>
</dbReference>
<dbReference type="GO" id="GO:0046983">
    <property type="term" value="F:protein dimerization activity"/>
    <property type="evidence" value="ECO:0007669"/>
    <property type="project" value="InterPro"/>
</dbReference>
<dbReference type="InterPro" id="IPR011712">
    <property type="entry name" value="Sig_transdc_His_kin_sub3_dim/P"/>
</dbReference>
<feature type="domain" description="PAS" evidence="11">
    <location>
        <begin position="434"/>
        <end position="504"/>
    </location>
</feature>
<dbReference type="InterPro" id="IPR035965">
    <property type="entry name" value="PAS-like_dom_sf"/>
</dbReference>
<evidence type="ECO:0000256" key="8">
    <source>
        <dbReference type="SAM" id="Coils"/>
    </source>
</evidence>
<dbReference type="Pfam" id="PF02518">
    <property type="entry name" value="HATPase_c"/>
    <property type="match status" value="1"/>
</dbReference>
<evidence type="ECO:0000256" key="6">
    <source>
        <dbReference type="ARBA" id="ARBA00022777"/>
    </source>
</evidence>
<dbReference type="SUPFAM" id="SSF55785">
    <property type="entry name" value="PYP-like sensor domain (PAS domain)"/>
    <property type="match status" value="3"/>
</dbReference>
<dbReference type="SUPFAM" id="SSF55874">
    <property type="entry name" value="ATPase domain of HSP90 chaperone/DNA topoisomerase II/histidine kinase"/>
    <property type="match status" value="1"/>
</dbReference>
<comment type="catalytic activity">
    <reaction evidence="1">
        <text>ATP + protein L-histidine = ADP + protein N-phospho-L-histidine.</text>
        <dbReference type="EC" id="2.7.13.3"/>
    </reaction>
</comment>
<dbReference type="CDD" id="cd16917">
    <property type="entry name" value="HATPase_UhpB-NarQ-NarX-like"/>
    <property type="match status" value="1"/>
</dbReference>
<reference evidence="13" key="1">
    <citation type="journal article" date="2015" name="Nature">
        <title>Complex archaea that bridge the gap between prokaryotes and eukaryotes.</title>
        <authorList>
            <person name="Spang A."/>
            <person name="Saw J.H."/>
            <person name="Jorgensen S.L."/>
            <person name="Zaremba-Niedzwiedzka K."/>
            <person name="Martijn J."/>
            <person name="Lind A.E."/>
            <person name="van Eijk R."/>
            <person name="Schleper C."/>
            <person name="Guy L."/>
            <person name="Ettema T.J."/>
        </authorList>
    </citation>
    <scope>NUCLEOTIDE SEQUENCE</scope>
</reference>
<evidence type="ECO:0000256" key="7">
    <source>
        <dbReference type="ARBA" id="ARBA00022840"/>
    </source>
</evidence>
<name>A0A0F9R6H2_9ZZZZ</name>
<dbReference type="Pfam" id="PF13188">
    <property type="entry name" value="PAS_8"/>
    <property type="match status" value="2"/>
</dbReference>
<dbReference type="AlphaFoldDB" id="A0A0F9R6H2"/>
<dbReference type="InterPro" id="IPR029016">
    <property type="entry name" value="GAF-like_dom_sf"/>
</dbReference>
<proteinExistence type="predicted"/>
<dbReference type="GO" id="GO:0000155">
    <property type="term" value="F:phosphorelay sensor kinase activity"/>
    <property type="evidence" value="ECO:0007669"/>
    <property type="project" value="InterPro"/>
</dbReference>
<dbReference type="SMART" id="SM00065">
    <property type="entry name" value="GAF"/>
    <property type="match status" value="1"/>
</dbReference>
<dbReference type="InterPro" id="IPR000700">
    <property type="entry name" value="PAS-assoc_C"/>
</dbReference>
<dbReference type="CDD" id="cd00130">
    <property type="entry name" value="PAS"/>
    <property type="match status" value="2"/>
</dbReference>
<dbReference type="SMART" id="SM00091">
    <property type="entry name" value="PAS"/>
    <property type="match status" value="2"/>
</dbReference>
<keyword evidence="4" id="KW-0808">Transferase</keyword>
<dbReference type="PANTHER" id="PTHR24421">
    <property type="entry name" value="NITRATE/NITRITE SENSOR PROTEIN NARX-RELATED"/>
    <property type="match status" value="1"/>
</dbReference>
<dbReference type="Gene3D" id="3.30.565.10">
    <property type="entry name" value="Histidine kinase-like ATPase, C-terminal domain"/>
    <property type="match status" value="1"/>
</dbReference>
<evidence type="ECO:0000259" key="10">
    <source>
        <dbReference type="PROSITE" id="PS50110"/>
    </source>
</evidence>
<feature type="domain" description="Response regulatory" evidence="10">
    <location>
        <begin position="6"/>
        <end position="120"/>
    </location>
</feature>
<dbReference type="InterPro" id="IPR011006">
    <property type="entry name" value="CheY-like_superfamily"/>
</dbReference>
<feature type="coiled-coil region" evidence="8">
    <location>
        <begin position="678"/>
        <end position="712"/>
    </location>
</feature>
<dbReference type="Gene3D" id="1.20.5.1930">
    <property type="match status" value="1"/>
</dbReference>
<dbReference type="Gene3D" id="3.30.450.40">
    <property type="match status" value="1"/>
</dbReference>
<dbReference type="Pfam" id="PF08447">
    <property type="entry name" value="PAS_3"/>
    <property type="match status" value="1"/>
</dbReference>
<keyword evidence="7" id="KW-0067">ATP-binding</keyword>
<evidence type="ECO:0000256" key="5">
    <source>
        <dbReference type="ARBA" id="ARBA00022741"/>
    </source>
</evidence>
<dbReference type="EC" id="2.7.13.3" evidence="2"/>
<feature type="coiled-coil region" evidence="8">
    <location>
        <begin position="417"/>
        <end position="444"/>
    </location>
</feature>
<keyword evidence="3" id="KW-0597">Phosphoprotein</keyword>
<feature type="domain" description="PAS" evidence="11">
    <location>
        <begin position="555"/>
        <end position="613"/>
    </location>
</feature>
<gene>
    <name evidence="13" type="ORF">LCGC14_0688640</name>
</gene>
<feature type="domain" description="PAC" evidence="12">
    <location>
        <begin position="635"/>
        <end position="687"/>
    </location>
</feature>
<dbReference type="SMART" id="SM00387">
    <property type="entry name" value="HATPase_c"/>
    <property type="match status" value="1"/>
</dbReference>
<dbReference type="PROSITE" id="PS50113">
    <property type="entry name" value="PAC"/>
    <property type="match status" value="1"/>
</dbReference>
<sequence>MGAKRKILIVDDDPILRKTLFDILKDKDYAPLTASTGKEALNKIKKETPAVALIDLRLEDISGLKVMEGIRERCPDTQCIVLTGYASTSSAIEAVNLGAYSYLQKPYDMEQLLLTIRRAIEKLEAEEALRASEGKYRFLFNNMLEGFAYCKIIVDKNNKPVDFEYIEVNDAFEALTGLKKEHVTGKRATKAIPGIKKAHPELFKIYGKVALTGKATNFEIYFEPLKIWLSISVYCPKRGYFVAVFDNITERKRVEKEAQRRVDQNALIYKVGQRVSSELELEAVLSEIVFAVRDAFDYHNVMLDMVDEEAGHMVVESIAGAYVDFFPKDKLMIPIGEGMTGYAAATGKTQVSGDVSQDPHYICDVEETKSELAVPIKRGKKVLGVLDIQSDKLEAFDEIDINTIETLSTQIAIAIENARLYKQAQQEITERKKAEEELEDIFNLSPDMVAVCTTEGKFLKVNPSWEKVLGYTTKMVLDLGWAKLVHPDDVERTNKEVEKQLKGSSVANFANRFKCKDGSYKSLEWQATYAKEGIVHATARDITERKEAEEALRKSENRLKGLFETMAEGVVLIDADGQIVQANPAATRIAGLRRSEIEGGAYDSPEWNLLRPDGTKMPQKEMAGPRTMKEKRPIKDLVMGVEKPDGNISWININTSLLKKENDQIDCIILTFADMTKRKKAEEEIRSSREQLRNLAAHLQSAREEERKLIAREIHDELGQTLTALKMDLFWLAKRMPKDQRPFHEKTKSMSKLIDKTIQRIKKISAALRPGLLDYLGLPAAIEWEGEEFQNRTGIKCEMNIDSEDIIMEQDHSTAIFRIFQETLTNAVRHSNATRVKVSLKEKAGKLELRVRDNGKGITEKQVSDPKSFGLIGMRERALFLGGKVKIRGVQDKGTTIIATIPIPKKEKPDDKNTHR</sequence>
<dbReference type="SMART" id="SM00448">
    <property type="entry name" value="REC"/>
    <property type="match status" value="1"/>
</dbReference>
<evidence type="ECO:0000256" key="2">
    <source>
        <dbReference type="ARBA" id="ARBA00012438"/>
    </source>
</evidence>
<dbReference type="NCBIfam" id="TIGR00229">
    <property type="entry name" value="sensory_box"/>
    <property type="match status" value="3"/>
</dbReference>
<evidence type="ECO:0000259" key="9">
    <source>
        <dbReference type="PROSITE" id="PS50109"/>
    </source>
</evidence>
<evidence type="ECO:0000313" key="13">
    <source>
        <dbReference type="EMBL" id="KKN44882.1"/>
    </source>
</evidence>
<protein>
    <recommendedName>
        <fullName evidence="2">histidine kinase</fullName>
        <ecNumber evidence="2">2.7.13.3</ecNumber>
    </recommendedName>
</protein>
<dbReference type="InterPro" id="IPR000014">
    <property type="entry name" value="PAS"/>
</dbReference>
<dbReference type="Gene3D" id="3.30.450.20">
    <property type="entry name" value="PAS domain"/>
    <property type="match status" value="3"/>
</dbReference>
<dbReference type="GO" id="GO:0016020">
    <property type="term" value="C:membrane"/>
    <property type="evidence" value="ECO:0007669"/>
    <property type="project" value="InterPro"/>
</dbReference>
<dbReference type="InterPro" id="IPR036890">
    <property type="entry name" value="HATPase_C_sf"/>
</dbReference>